<dbReference type="OrthoDB" id="5841603at2759"/>
<proteinExistence type="predicted"/>
<dbReference type="Proteomes" id="UP001152747">
    <property type="component" value="Unassembled WGS sequence"/>
</dbReference>
<organism evidence="2 3">
    <name type="scientific">Caenorhabditis angaria</name>
    <dbReference type="NCBI Taxonomy" id="860376"/>
    <lineage>
        <taxon>Eukaryota</taxon>
        <taxon>Metazoa</taxon>
        <taxon>Ecdysozoa</taxon>
        <taxon>Nematoda</taxon>
        <taxon>Chromadorea</taxon>
        <taxon>Rhabditida</taxon>
        <taxon>Rhabditina</taxon>
        <taxon>Rhabditomorpha</taxon>
        <taxon>Rhabditoidea</taxon>
        <taxon>Rhabditidae</taxon>
        <taxon>Peloderinae</taxon>
        <taxon>Caenorhabditis</taxon>
    </lineage>
</organism>
<keyword evidence="3" id="KW-1185">Reference proteome</keyword>
<dbReference type="EMBL" id="CANHGI010000002">
    <property type="protein sequence ID" value="CAI5443349.1"/>
    <property type="molecule type" value="Genomic_DNA"/>
</dbReference>
<name>A0A9P1MWZ2_9PELO</name>
<gene>
    <name evidence="2" type="ORF">CAMP_LOCUS5986</name>
</gene>
<dbReference type="AlphaFoldDB" id="A0A9P1MWZ2"/>
<evidence type="ECO:0000313" key="2">
    <source>
        <dbReference type="EMBL" id="CAI5443349.1"/>
    </source>
</evidence>
<feature type="signal peptide" evidence="1">
    <location>
        <begin position="1"/>
        <end position="20"/>
    </location>
</feature>
<evidence type="ECO:0008006" key="4">
    <source>
        <dbReference type="Google" id="ProtNLM"/>
    </source>
</evidence>
<evidence type="ECO:0000313" key="3">
    <source>
        <dbReference type="Proteomes" id="UP001152747"/>
    </source>
</evidence>
<sequence length="66" mass="7192">MFIRLILAILGLIATSTVLCAPGLFALPSKSLRSDPSVYEGYENSFYRGYGADQPFRFGQGAGSNW</sequence>
<evidence type="ECO:0000256" key="1">
    <source>
        <dbReference type="SAM" id="SignalP"/>
    </source>
</evidence>
<keyword evidence="1" id="KW-0732">Signal</keyword>
<protein>
    <recommendedName>
        <fullName evidence="4">Secreted protein</fullName>
    </recommendedName>
</protein>
<comment type="caution">
    <text evidence="2">The sequence shown here is derived from an EMBL/GenBank/DDBJ whole genome shotgun (WGS) entry which is preliminary data.</text>
</comment>
<reference evidence="2" key="1">
    <citation type="submission" date="2022-11" db="EMBL/GenBank/DDBJ databases">
        <authorList>
            <person name="Kikuchi T."/>
        </authorList>
    </citation>
    <scope>NUCLEOTIDE SEQUENCE</scope>
    <source>
        <strain evidence="2">PS1010</strain>
    </source>
</reference>
<accession>A0A9P1MWZ2</accession>
<feature type="chain" id="PRO_5040274280" description="Secreted protein" evidence="1">
    <location>
        <begin position="21"/>
        <end position="66"/>
    </location>
</feature>